<proteinExistence type="predicted"/>
<evidence type="ECO:0008006" key="4">
    <source>
        <dbReference type="Google" id="ProtNLM"/>
    </source>
</evidence>
<sequence length="605" mass="64716">MPGLQARRCLRRRPLRAAIPPRHRIPQPVGVLRRPDGLPRSCRRPAARRPDRGAKGIVVDVETLVARLATAPEDVDLVELLGRAQAGKRLAQLAMLAKKQSAEYFSLLSRVQATAPAALRTLLLEPGIVTAARRDTGPVALTAAVLGSVSASVTIRPDSGMIRLPGLGTISLPEPGADPVVCAVRERDGRPEVTVDAAGGTVTLPADLAVATAEWLPLRRITTGTVAPVTVTVATDGLLGDLYPVPADFRGPDADEWTRAFETGWRLLESERPGHAAAIAAGLRAIVPVPPHPDGNVASCTIEGTFGAVYLSFPPDPETLGVTLVHEFQHGKLSAALDLVELYVDDGAATRYAPWRHDPRPLGALLQGVYAHLGVAQFWDSHREVAAERALRAHVEFSRWRDATWQACHGVLDDAAFTPAGRAFITALAAELDALKARPVPGAASDLADRMAADAVVSWRLRNFDLDPAAALGLVDAWHALRPPSRTALRTLAAPAARPRAVSDIRQRMLHRRLAGTLSPSAHDADALWGLGDYARARKVYCDRIRCDVGDLDAWAGLALSVAADDPARGPLRTAPEVIAGTYRELARTGDRPDPLRLSGWFAAC</sequence>
<evidence type="ECO:0000313" key="2">
    <source>
        <dbReference type="EMBL" id="RMI30094.1"/>
    </source>
</evidence>
<keyword evidence="3" id="KW-1185">Reference proteome</keyword>
<evidence type="ECO:0000313" key="3">
    <source>
        <dbReference type="Proteomes" id="UP000279275"/>
    </source>
</evidence>
<name>A0A3M2KYF8_9NOCA</name>
<accession>A0A3M2KYF8</accession>
<feature type="region of interest" description="Disordered" evidence="1">
    <location>
        <begin position="26"/>
        <end position="49"/>
    </location>
</feature>
<gene>
    <name evidence="2" type="ORF">EBN03_22975</name>
</gene>
<dbReference type="Proteomes" id="UP000279275">
    <property type="component" value="Unassembled WGS sequence"/>
</dbReference>
<dbReference type="AlphaFoldDB" id="A0A3M2KYF8"/>
<evidence type="ECO:0000256" key="1">
    <source>
        <dbReference type="SAM" id="MobiDB-lite"/>
    </source>
</evidence>
<dbReference type="InterPro" id="IPR026337">
    <property type="entry name" value="AKG_HExxH"/>
</dbReference>
<comment type="caution">
    <text evidence="2">The sequence shown here is derived from an EMBL/GenBank/DDBJ whole genome shotgun (WGS) entry which is preliminary data.</text>
</comment>
<dbReference type="EMBL" id="RFFH01000011">
    <property type="protein sequence ID" value="RMI30094.1"/>
    <property type="molecule type" value="Genomic_DNA"/>
</dbReference>
<organism evidence="2 3">
    <name type="scientific">Nocardia stercoris</name>
    <dbReference type="NCBI Taxonomy" id="2483361"/>
    <lineage>
        <taxon>Bacteria</taxon>
        <taxon>Bacillati</taxon>
        <taxon>Actinomycetota</taxon>
        <taxon>Actinomycetes</taxon>
        <taxon>Mycobacteriales</taxon>
        <taxon>Nocardiaceae</taxon>
        <taxon>Nocardia</taxon>
    </lineage>
</organism>
<dbReference type="NCBIfam" id="TIGR04267">
    <property type="entry name" value="mod_HExxH"/>
    <property type="match status" value="1"/>
</dbReference>
<reference evidence="2 3" key="1">
    <citation type="submission" date="2018-10" db="EMBL/GenBank/DDBJ databases">
        <title>Isolation from cow dung.</title>
        <authorList>
            <person name="Ling L."/>
        </authorList>
    </citation>
    <scope>NUCLEOTIDE SEQUENCE [LARGE SCALE GENOMIC DNA]</scope>
    <source>
        <strain evidence="2 3">NEAU-LL90</strain>
    </source>
</reference>
<protein>
    <recommendedName>
        <fullName evidence="4">HEXXH motif domain-containing protein</fullName>
    </recommendedName>
</protein>